<reference evidence="1" key="2">
    <citation type="journal article" date="2015" name="Fish Shellfish Immunol.">
        <title>Early steps in the European eel (Anguilla anguilla)-Vibrio vulnificus interaction in the gills: Role of the RtxA13 toxin.</title>
        <authorList>
            <person name="Callol A."/>
            <person name="Pajuelo D."/>
            <person name="Ebbesson L."/>
            <person name="Teles M."/>
            <person name="MacKenzie S."/>
            <person name="Amaro C."/>
        </authorList>
    </citation>
    <scope>NUCLEOTIDE SEQUENCE</scope>
</reference>
<protein>
    <submittedName>
        <fullName evidence="1">Uncharacterized protein</fullName>
    </submittedName>
</protein>
<evidence type="ECO:0000313" key="1">
    <source>
        <dbReference type="EMBL" id="JAH34545.1"/>
    </source>
</evidence>
<proteinExistence type="predicted"/>
<dbReference type="AlphaFoldDB" id="A0A0E9S1K2"/>
<sequence>MEPWCPDLSVAASAVLNLDGHFLDFRANGFTCRSSQRHISFHQ</sequence>
<name>A0A0E9S1K2_ANGAN</name>
<dbReference type="EMBL" id="GBXM01074032">
    <property type="protein sequence ID" value="JAH34545.1"/>
    <property type="molecule type" value="Transcribed_RNA"/>
</dbReference>
<reference evidence="1" key="1">
    <citation type="submission" date="2014-11" db="EMBL/GenBank/DDBJ databases">
        <authorList>
            <person name="Amaro Gonzalez C."/>
        </authorList>
    </citation>
    <scope>NUCLEOTIDE SEQUENCE</scope>
</reference>
<organism evidence="1">
    <name type="scientific">Anguilla anguilla</name>
    <name type="common">European freshwater eel</name>
    <name type="synonym">Muraena anguilla</name>
    <dbReference type="NCBI Taxonomy" id="7936"/>
    <lineage>
        <taxon>Eukaryota</taxon>
        <taxon>Metazoa</taxon>
        <taxon>Chordata</taxon>
        <taxon>Craniata</taxon>
        <taxon>Vertebrata</taxon>
        <taxon>Euteleostomi</taxon>
        <taxon>Actinopterygii</taxon>
        <taxon>Neopterygii</taxon>
        <taxon>Teleostei</taxon>
        <taxon>Anguilliformes</taxon>
        <taxon>Anguillidae</taxon>
        <taxon>Anguilla</taxon>
    </lineage>
</organism>
<accession>A0A0E9S1K2</accession>